<dbReference type="Gene3D" id="1.10.357.10">
    <property type="entry name" value="Tetracycline Repressor, domain 2"/>
    <property type="match status" value="1"/>
</dbReference>
<gene>
    <name evidence="6" type="ORF">Pph01_10510</name>
</gene>
<proteinExistence type="predicted"/>
<dbReference type="PANTHER" id="PTHR47506">
    <property type="entry name" value="TRANSCRIPTIONAL REGULATORY PROTEIN"/>
    <property type="match status" value="1"/>
</dbReference>
<keyword evidence="1" id="KW-0805">Transcription regulation</keyword>
<keyword evidence="3" id="KW-0804">Transcription</keyword>
<dbReference type="InterPro" id="IPR001647">
    <property type="entry name" value="HTH_TetR"/>
</dbReference>
<dbReference type="AlphaFoldDB" id="A0A8J3XH04"/>
<keyword evidence="2 4" id="KW-0238">DNA-binding</keyword>
<feature type="DNA-binding region" description="H-T-H motif" evidence="4">
    <location>
        <begin position="31"/>
        <end position="50"/>
    </location>
</feature>
<dbReference type="InterPro" id="IPR011075">
    <property type="entry name" value="TetR_C"/>
</dbReference>
<protein>
    <submittedName>
        <fullName evidence="6">TetR family transcriptional regulator</fullName>
    </submittedName>
</protein>
<dbReference type="Gene3D" id="1.10.10.60">
    <property type="entry name" value="Homeodomain-like"/>
    <property type="match status" value="1"/>
</dbReference>
<sequence length="196" mass="20966">MPMGRPREFDAEQVVESALRVFWAKGYEGTTMADLSAATKLKAGSIYGAFGSKAGLFKQVVDRYARTTFAYGEAALAADTAREVARRWLIGAAEATTGPATPPGCLLVQGALATGDTADEVRADLCARRQAAEVLLTERFTRARDEGDLRQSVEPRDAAAYVLTLSQGFAVQAASGTGQADLRRLADLALLHLPWE</sequence>
<organism evidence="6 7">
    <name type="scientific">Planotetraspora phitsanulokensis</name>
    <dbReference type="NCBI Taxonomy" id="575192"/>
    <lineage>
        <taxon>Bacteria</taxon>
        <taxon>Bacillati</taxon>
        <taxon>Actinomycetota</taxon>
        <taxon>Actinomycetes</taxon>
        <taxon>Streptosporangiales</taxon>
        <taxon>Streptosporangiaceae</taxon>
        <taxon>Planotetraspora</taxon>
    </lineage>
</organism>
<comment type="caution">
    <text evidence="6">The sequence shown here is derived from an EMBL/GenBank/DDBJ whole genome shotgun (WGS) entry which is preliminary data.</text>
</comment>
<evidence type="ECO:0000259" key="5">
    <source>
        <dbReference type="PROSITE" id="PS50977"/>
    </source>
</evidence>
<evidence type="ECO:0000256" key="2">
    <source>
        <dbReference type="ARBA" id="ARBA00023125"/>
    </source>
</evidence>
<dbReference type="PANTHER" id="PTHR47506:SF1">
    <property type="entry name" value="HTH-TYPE TRANSCRIPTIONAL REGULATOR YJDC"/>
    <property type="match status" value="1"/>
</dbReference>
<dbReference type="GO" id="GO:0003677">
    <property type="term" value="F:DNA binding"/>
    <property type="evidence" value="ECO:0007669"/>
    <property type="project" value="UniProtKB-UniRule"/>
</dbReference>
<feature type="domain" description="HTH tetR-type" evidence="5">
    <location>
        <begin position="8"/>
        <end position="68"/>
    </location>
</feature>
<dbReference type="RefSeq" id="WP_204071752.1">
    <property type="nucleotide sequence ID" value="NZ_BAABHI010000012.1"/>
</dbReference>
<keyword evidence="7" id="KW-1185">Reference proteome</keyword>
<dbReference type="SUPFAM" id="SSF46689">
    <property type="entry name" value="Homeodomain-like"/>
    <property type="match status" value="1"/>
</dbReference>
<dbReference type="InterPro" id="IPR036271">
    <property type="entry name" value="Tet_transcr_reg_TetR-rel_C_sf"/>
</dbReference>
<name>A0A8J3XH04_9ACTN</name>
<dbReference type="Pfam" id="PF00440">
    <property type="entry name" value="TetR_N"/>
    <property type="match status" value="1"/>
</dbReference>
<evidence type="ECO:0000313" key="6">
    <source>
        <dbReference type="EMBL" id="GII36048.1"/>
    </source>
</evidence>
<dbReference type="Proteomes" id="UP000622547">
    <property type="component" value="Unassembled WGS sequence"/>
</dbReference>
<accession>A0A8J3XH04</accession>
<dbReference type="InterPro" id="IPR009057">
    <property type="entry name" value="Homeodomain-like_sf"/>
</dbReference>
<dbReference type="EMBL" id="BOOP01000003">
    <property type="protein sequence ID" value="GII36048.1"/>
    <property type="molecule type" value="Genomic_DNA"/>
</dbReference>
<dbReference type="PROSITE" id="PS50977">
    <property type="entry name" value="HTH_TETR_2"/>
    <property type="match status" value="1"/>
</dbReference>
<dbReference type="Pfam" id="PF16925">
    <property type="entry name" value="TetR_C_13"/>
    <property type="match status" value="1"/>
</dbReference>
<reference evidence="6 7" key="1">
    <citation type="submission" date="2021-01" db="EMBL/GenBank/DDBJ databases">
        <title>Whole genome shotgun sequence of Planotetraspora phitsanulokensis NBRC 104273.</title>
        <authorList>
            <person name="Komaki H."/>
            <person name="Tamura T."/>
        </authorList>
    </citation>
    <scope>NUCLEOTIDE SEQUENCE [LARGE SCALE GENOMIC DNA]</scope>
    <source>
        <strain evidence="6 7">NBRC 104273</strain>
    </source>
</reference>
<evidence type="ECO:0000256" key="1">
    <source>
        <dbReference type="ARBA" id="ARBA00023015"/>
    </source>
</evidence>
<evidence type="ECO:0000256" key="4">
    <source>
        <dbReference type="PROSITE-ProRule" id="PRU00335"/>
    </source>
</evidence>
<dbReference type="SUPFAM" id="SSF48498">
    <property type="entry name" value="Tetracyclin repressor-like, C-terminal domain"/>
    <property type="match status" value="1"/>
</dbReference>
<evidence type="ECO:0000256" key="3">
    <source>
        <dbReference type="ARBA" id="ARBA00023163"/>
    </source>
</evidence>
<evidence type="ECO:0000313" key="7">
    <source>
        <dbReference type="Proteomes" id="UP000622547"/>
    </source>
</evidence>